<comment type="caution">
    <text evidence="8">The sequence shown here is derived from an EMBL/GenBank/DDBJ whole genome shotgun (WGS) entry which is preliminary data.</text>
</comment>
<dbReference type="InterPro" id="IPR027379">
    <property type="entry name" value="CLS_N"/>
</dbReference>
<comment type="subcellular location">
    <subcellularLocation>
        <location evidence="1">Cell membrane</location>
        <topology evidence="1">Multi-pass membrane protein</topology>
    </subcellularLocation>
</comment>
<sequence>MFKRCCQHHSSRKPLSRHVVQRILPLAALEVTASAIVITDILKAKSVRRGHKLGWLLLAFVQPIGPWLYFAFGQKR</sequence>
<dbReference type="RefSeq" id="WP_057705373.1">
    <property type="nucleotide sequence ID" value="NZ_JQCL01000012.1"/>
</dbReference>
<keyword evidence="3 6" id="KW-0812">Transmembrane</keyword>
<evidence type="ECO:0000313" key="9">
    <source>
        <dbReference type="Proteomes" id="UP000051783"/>
    </source>
</evidence>
<proteinExistence type="predicted"/>
<dbReference type="EMBL" id="JQCL01000012">
    <property type="protein sequence ID" value="KRO14528.1"/>
    <property type="molecule type" value="Genomic_DNA"/>
</dbReference>
<dbReference type="STRING" id="942150.IV64_GL001143"/>
<evidence type="ECO:0000259" key="7">
    <source>
        <dbReference type="Pfam" id="PF13396"/>
    </source>
</evidence>
<feature type="transmembrane region" description="Helical" evidence="6">
    <location>
        <begin position="54"/>
        <end position="72"/>
    </location>
</feature>
<accession>A0A0R2MQM2</accession>
<keyword evidence="5 6" id="KW-0472">Membrane</keyword>
<gene>
    <name evidence="8" type="ORF">IV64_GL001143</name>
</gene>
<keyword evidence="2" id="KW-1003">Cell membrane</keyword>
<evidence type="ECO:0000256" key="5">
    <source>
        <dbReference type="ARBA" id="ARBA00023136"/>
    </source>
</evidence>
<keyword evidence="4 6" id="KW-1133">Transmembrane helix</keyword>
<evidence type="ECO:0000256" key="6">
    <source>
        <dbReference type="SAM" id="Phobius"/>
    </source>
</evidence>
<reference evidence="8 9" key="1">
    <citation type="journal article" date="2015" name="Genome Announc.">
        <title>Expanding the biotechnology potential of lactobacilli through comparative genomics of 213 strains and associated genera.</title>
        <authorList>
            <person name="Sun Z."/>
            <person name="Harris H.M."/>
            <person name="McCann A."/>
            <person name="Guo C."/>
            <person name="Argimon S."/>
            <person name="Zhang W."/>
            <person name="Yang X."/>
            <person name="Jeffery I.B."/>
            <person name="Cooney J.C."/>
            <person name="Kagawa T.F."/>
            <person name="Liu W."/>
            <person name="Song Y."/>
            <person name="Salvetti E."/>
            <person name="Wrobel A."/>
            <person name="Rasinkangas P."/>
            <person name="Parkhill J."/>
            <person name="Rea M.C."/>
            <person name="O'Sullivan O."/>
            <person name="Ritari J."/>
            <person name="Douillard F.P."/>
            <person name="Paul Ross R."/>
            <person name="Yang R."/>
            <person name="Briner A.E."/>
            <person name="Felis G.E."/>
            <person name="de Vos W.M."/>
            <person name="Barrangou R."/>
            <person name="Klaenhammer T.R."/>
            <person name="Caufield P.W."/>
            <person name="Cui Y."/>
            <person name="Zhang H."/>
            <person name="O'Toole P.W."/>
        </authorList>
    </citation>
    <scope>NUCLEOTIDE SEQUENCE [LARGE SCALE GENOMIC DNA]</scope>
    <source>
        <strain evidence="8 9">LMG 26013</strain>
    </source>
</reference>
<name>A0A0R2MQM2_9LACO</name>
<dbReference type="PATRIC" id="fig|942150.3.peg.1179"/>
<keyword evidence="9" id="KW-1185">Reference proteome</keyword>
<organism evidence="8 9">
    <name type="scientific">Lactiplantibacillus xiangfangensis</name>
    <dbReference type="NCBI Taxonomy" id="942150"/>
    <lineage>
        <taxon>Bacteria</taxon>
        <taxon>Bacillati</taxon>
        <taxon>Bacillota</taxon>
        <taxon>Bacilli</taxon>
        <taxon>Lactobacillales</taxon>
        <taxon>Lactobacillaceae</taxon>
        <taxon>Lactiplantibacillus</taxon>
    </lineage>
</organism>
<evidence type="ECO:0000256" key="1">
    <source>
        <dbReference type="ARBA" id="ARBA00004651"/>
    </source>
</evidence>
<evidence type="ECO:0000256" key="2">
    <source>
        <dbReference type="ARBA" id="ARBA00022475"/>
    </source>
</evidence>
<dbReference type="GO" id="GO:0005886">
    <property type="term" value="C:plasma membrane"/>
    <property type="evidence" value="ECO:0007669"/>
    <property type="project" value="UniProtKB-SubCell"/>
</dbReference>
<evidence type="ECO:0000256" key="3">
    <source>
        <dbReference type="ARBA" id="ARBA00022692"/>
    </source>
</evidence>
<evidence type="ECO:0000313" key="8">
    <source>
        <dbReference type="EMBL" id="KRO14528.1"/>
    </source>
</evidence>
<evidence type="ECO:0000256" key="4">
    <source>
        <dbReference type="ARBA" id="ARBA00022989"/>
    </source>
</evidence>
<feature type="domain" description="Cardiolipin synthase N-terminal" evidence="7">
    <location>
        <begin position="34"/>
        <end position="74"/>
    </location>
</feature>
<dbReference type="OrthoDB" id="3243324at2"/>
<dbReference type="Proteomes" id="UP000051783">
    <property type="component" value="Unassembled WGS sequence"/>
</dbReference>
<dbReference type="Pfam" id="PF13396">
    <property type="entry name" value="PLDc_N"/>
    <property type="match status" value="1"/>
</dbReference>
<protein>
    <recommendedName>
        <fullName evidence="7">Cardiolipin synthase N-terminal domain-containing protein</fullName>
    </recommendedName>
</protein>
<dbReference type="AlphaFoldDB" id="A0A0R2MQM2"/>